<feature type="region of interest" description="Disordered" evidence="3">
    <location>
        <begin position="1"/>
        <end position="57"/>
    </location>
</feature>
<evidence type="ECO:0000256" key="1">
    <source>
        <dbReference type="ARBA" id="ARBA00008909"/>
    </source>
</evidence>
<dbReference type="GO" id="GO:0006260">
    <property type="term" value="P:DNA replication"/>
    <property type="evidence" value="ECO:0007669"/>
    <property type="project" value="UniProtKB-KW"/>
</dbReference>
<organism evidence="4">
    <name type="scientific">Comamonas sp. JS46</name>
    <dbReference type="NCBI Taxonomy" id="298265"/>
    <lineage>
        <taxon>Bacteria</taxon>
        <taxon>Pseudomonadati</taxon>
        <taxon>Pseudomonadota</taxon>
        <taxon>Betaproteobacteria</taxon>
        <taxon>Burkholderiales</taxon>
        <taxon>Comamonadaceae</taxon>
        <taxon>Comamonas</taxon>
    </lineage>
</organism>
<protein>
    <submittedName>
        <fullName evidence="4">Replicase</fullName>
    </submittedName>
</protein>
<evidence type="ECO:0000313" key="4">
    <source>
        <dbReference type="EMBL" id="AAV68396.1"/>
    </source>
</evidence>
<reference evidence="4" key="1">
    <citation type="journal article" date="2006" name="J. Microbiol. Methods">
        <title>The copy-number of plasmids and other genetic elements can be determined by SYBR-Green-based quantitative real-time PCR.</title>
        <authorList>
            <person name="Providenti M.A."/>
            <person name="O'Brien J.M."/>
            <person name="Ewing R.J."/>
            <person name="Paterson E.S."/>
            <person name="Smith M.L."/>
        </authorList>
    </citation>
    <scope>NUCLEOTIDE SEQUENCE</scope>
    <source>
        <strain evidence="4">JS46</strain>
        <plasmid evidence="4">pJS46</plasmid>
    </source>
</reference>
<evidence type="ECO:0000256" key="2">
    <source>
        <dbReference type="ARBA" id="ARBA00022705"/>
    </source>
</evidence>
<keyword evidence="4" id="KW-0614">Plasmid</keyword>
<feature type="compositionally biased region" description="Gly residues" evidence="3">
    <location>
        <begin position="45"/>
        <end position="54"/>
    </location>
</feature>
<dbReference type="Pfam" id="PF01446">
    <property type="entry name" value="Rep_1"/>
    <property type="match status" value="1"/>
</dbReference>
<proteinExistence type="inferred from homology"/>
<dbReference type="AlphaFoldDB" id="Q5PY81"/>
<geneLocation type="plasmid" evidence="4">
    <name>pJS46</name>
</geneLocation>
<dbReference type="GO" id="GO:0003677">
    <property type="term" value="F:DNA binding"/>
    <property type="evidence" value="ECO:0007669"/>
    <property type="project" value="InterPro"/>
</dbReference>
<keyword evidence="2" id="KW-0235">DNA replication</keyword>
<accession>Q5PY81</accession>
<name>Q5PY81_9BURK</name>
<sequence>MTNTTDMESLAQPRAQRSPRIRNSQETTGAHGAAARRGPRRAGERPGGGAGGALGTNANLRATGGMALRVERFALQSVAREILPKTRTALCLRARIKGSEGVSVWKSDHHGTAHYGGLQTCGSVWSCPICAAKITERRRIEVQDAMGQHRAAGGAVQLLTLTTPHTRADVLADLIAKQSTALQSFLRDRAVKTVFREMGYLGQIRAWEITHGRRGTGNGWHPHFHFLQFVTVTANAAQLMDWKTRLYLRWDACCQRAGLGSPSFAHGIDLQDGRKADRYISKWGLEDELTRGHTKKGRAGGETPFDLLRSVLADGEDRQGAALFREFSECFRGKRQLSWSNGLKACFCQAETTDEEIANQQEDTAQLLGMLTVQQWRDVLKVKARATVLELAAAGGWSSVSRFLWFIEGAAEGVQFDAPMLAEARALLLHESPPPGA</sequence>
<gene>
    <name evidence="4" type="primary">repA</name>
</gene>
<evidence type="ECO:0000256" key="3">
    <source>
        <dbReference type="SAM" id="MobiDB-lite"/>
    </source>
</evidence>
<comment type="similarity">
    <text evidence="1">Belongs to the Gram-positive plasmids replication protein type 1 family.</text>
</comment>
<dbReference type="EMBL" id="AY819706">
    <property type="protein sequence ID" value="AAV68396.1"/>
    <property type="molecule type" value="Genomic_DNA"/>
</dbReference>
<dbReference type="InterPro" id="IPR000989">
    <property type="entry name" value="Rep"/>
</dbReference>